<comment type="caution">
    <text evidence="1">The sequence shown here is derived from an EMBL/GenBank/DDBJ whole genome shotgun (WGS) entry which is preliminary data.</text>
</comment>
<dbReference type="EMBL" id="AZDY01000003">
    <property type="protein sequence ID" value="KRK84874.1"/>
    <property type="molecule type" value="Genomic_DNA"/>
</dbReference>
<evidence type="ECO:0000313" key="2">
    <source>
        <dbReference type="Proteomes" id="UP000051515"/>
    </source>
</evidence>
<keyword evidence="2" id="KW-1185">Reference proteome</keyword>
<evidence type="ECO:0000313" key="1">
    <source>
        <dbReference type="EMBL" id="KRK84874.1"/>
    </source>
</evidence>
<dbReference type="Proteomes" id="UP000051515">
    <property type="component" value="Unassembled WGS sequence"/>
</dbReference>
<organism evidence="1 2">
    <name type="scientific">Companilactobacillus bobalius DSM 19674</name>
    <dbReference type="NCBI Taxonomy" id="1423788"/>
    <lineage>
        <taxon>Bacteria</taxon>
        <taxon>Bacillati</taxon>
        <taxon>Bacillota</taxon>
        <taxon>Bacilli</taxon>
        <taxon>Lactobacillales</taxon>
        <taxon>Lactobacillaceae</taxon>
        <taxon>Companilactobacillus</taxon>
        <taxon>Companilactobacillus bobalius</taxon>
    </lineage>
</organism>
<dbReference type="AlphaFoldDB" id="A0A0R1KYF5"/>
<reference evidence="1 2" key="1">
    <citation type="journal article" date="2015" name="Genome Announc.">
        <title>Expanding the biotechnology potential of lactobacilli through comparative genomics of 213 strains and associated genera.</title>
        <authorList>
            <person name="Sun Z."/>
            <person name="Harris H.M."/>
            <person name="McCann A."/>
            <person name="Guo C."/>
            <person name="Argimon S."/>
            <person name="Zhang W."/>
            <person name="Yang X."/>
            <person name="Jeffery I.B."/>
            <person name="Cooney J.C."/>
            <person name="Kagawa T.F."/>
            <person name="Liu W."/>
            <person name="Song Y."/>
            <person name="Salvetti E."/>
            <person name="Wrobel A."/>
            <person name="Rasinkangas P."/>
            <person name="Parkhill J."/>
            <person name="Rea M.C."/>
            <person name="O'Sullivan O."/>
            <person name="Ritari J."/>
            <person name="Douillard F.P."/>
            <person name="Paul Ross R."/>
            <person name="Yang R."/>
            <person name="Briner A.E."/>
            <person name="Felis G.E."/>
            <person name="de Vos W.M."/>
            <person name="Barrangou R."/>
            <person name="Klaenhammer T.R."/>
            <person name="Caufield P.W."/>
            <person name="Cui Y."/>
            <person name="Zhang H."/>
            <person name="O'Toole P.W."/>
        </authorList>
    </citation>
    <scope>NUCLEOTIDE SEQUENCE [LARGE SCALE GENOMIC DNA]</scope>
    <source>
        <strain evidence="1 2">DSM 19674</strain>
    </source>
</reference>
<proteinExistence type="predicted"/>
<dbReference type="NCBIfam" id="TIGR01637">
    <property type="entry name" value="phage_arpU"/>
    <property type="match status" value="1"/>
</dbReference>
<evidence type="ECO:0008006" key="3">
    <source>
        <dbReference type="Google" id="ProtNLM"/>
    </source>
</evidence>
<dbReference type="PATRIC" id="fig|1423788.3.peg.1638"/>
<dbReference type="InterPro" id="IPR006524">
    <property type="entry name" value="ArpU-like"/>
</dbReference>
<gene>
    <name evidence="1" type="ORF">FC78_GL001590</name>
</gene>
<sequence length="155" mass="17923">MGAVLMGLFPELDEDQTIKNVKYYFEHEFPRLKARSHMNIASIQSPSFDTVGTSGTTRNTQEDKIMGQLWAIDLVKATYKVVDRMPDGPDNHYFKTIMKYCFLYGEGNTSALEQSKYESSRYFECKRMAMLYFADAFSDYYDMEVNVMKTENSGV</sequence>
<name>A0A0R1KYF5_9LACO</name>
<accession>A0A0R1KYF5</accession>
<protein>
    <recommendedName>
        <fullName evidence="3">Phage transcriptional regulator, ArpU family</fullName>
    </recommendedName>
</protein>